<evidence type="ECO:0000313" key="3">
    <source>
        <dbReference type="Proteomes" id="UP000712600"/>
    </source>
</evidence>
<dbReference type="AlphaFoldDB" id="A0A8S9QM66"/>
<reference evidence="2" key="1">
    <citation type="submission" date="2019-12" db="EMBL/GenBank/DDBJ databases">
        <title>Genome sequencing and annotation of Brassica cretica.</title>
        <authorList>
            <person name="Studholme D.J."/>
            <person name="Sarris P."/>
        </authorList>
    </citation>
    <scope>NUCLEOTIDE SEQUENCE</scope>
    <source>
        <strain evidence="2">PFS-109/04</strain>
        <tissue evidence="2">Leaf</tissue>
    </source>
</reference>
<comment type="caution">
    <text evidence="2">The sequence shown here is derived from an EMBL/GenBank/DDBJ whole genome shotgun (WGS) entry which is preliminary data.</text>
</comment>
<feature type="region of interest" description="Disordered" evidence="1">
    <location>
        <begin position="43"/>
        <end position="154"/>
    </location>
</feature>
<evidence type="ECO:0000313" key="2">
    <source>
        <dbReference type="EMBL" id="KAF3553964.1"/>
    </source>
</evidence>
<accession>A0A8S9QM66</accession>
<evidence type="ECO:0000256" key="1">
    <source>
        <dbReference type="SAM" id="MobiDB-lite"/>
    </source>
</evidence>
<gene>
    <name evidence="2" type="ORF">F2Q69_00015186</name>
</gene>
<dbReference type="EMBL" id="QGKX02000996">
    <property type="protein sequence ID" value="KAF3553964.1"/>
    <property type="molecule type" value="Genomic_DNA"/>
</dbReference>
<sequence>MRTPLNGVRNDDQNTPVVAVCAANATANAATLEEFKKINRAVLPRGSTKIRGRKLDFATPLDRPGTSQEQPSGQNPSETSPAEKQNSKNPLSPAKDTEADEVEHVDLDPSDVSNDTEEDADVHPRRTRSRSAREDSPFDKPITEEKENLYWVEQ</sequence>
<protein>
    <submittedName>
        <fullName evidence="2">Uncharacterized protein</fullName>
    </submittedName>
</protein>
<feature type="compositionally biased region" description="Basic and acidic residues" evidence="1">
    <location>
        <begin position="131"/>
        <end position="148"/>
    </location>
</feature>
<organism evidence="2 3">
    <name type="scientific">Brassica cretica</name>
    <name type="common">Mustard</name>
    <dbReference type="NCBI Taxonomy" id="69181"/>
    <lineage>
        <taxon>Eukaryota</taxon>
        <taxon>Viridiplantae</taxon>
        <taxon>Streptophyta</taxon>
        <taxon>Embryophyta</taxon>
        <taxon>Tracheophyta</taxon>
        <taxon>Spermatophyta</taxon>
        <taxon>Magnoliopsida</taxon>
        <taxon>eudicotyledons</taxon>
        <taxon>Gunneridae</taxon>
        <taxon>Pentapetalae</taxon>
        <taxon>rosids</taxon>
        <taxon>malvids</taxon>
        <taxon>Brassicales</taxon>
        <taxon>Brassicaceae</taxon>
        <taxon>Brassiceae</taxon>
        <taxon>Brassica</taxon>
    </lineage>
</organism>
<name>A0A8S9QM66_BRACR</name>
<proteinExistence type="predicted"/>
<dbReference type="Proteomes" id="UP000712600">
    <property type="component" value="Unassembled WGS sequence"/>
</dbReference>
<feature type="compositionally biased region" description="Polar residues" evidence="1">
    <location>
        <begin position="65"/>
        <end position="90"/>
    </location>
</feature>